<dbReference type="NCBIfam" id="TIGR00229">
    <property type="entry name" value="sensory_box"/>
    <property type="match status" value="1"/>
</dbReference>
<dbReference type="RefSeq" id="WP_345918596.1">
    <property type="nucleotide sequence ID" value="NZ_JBDIVE010000002.1"/>
</dbReference>
<evidence type="ECO:0000259" key="2">
    <source>
        <dbReference type="PROSITE" id="PS50112"/>
    </source>
</evidence>
<dbReference type="Pfam" id="PF00563">
    <property type="entry name" value="EAL"/>
    <property type="match status" value="1"/>
</dbReference>
<keyword evidence="1" id="KW-0812">Transmembrane</keyword>
<proteinExistence type="predicted"/>
<evidence type="ECO:0000259" key="3">
    <source>
        <dbReference type="PROSITE" id="PS50113"/>
    </source>
</evidence>
<dbReference type="InterPro" id="IPR000700">
    <property type="entry name" value="PAS-assoc_C"/>
</dbReference>
<dbReference type="InterPro" id="IPR035965">
    <property type="entry name" value="PAS-like_dom_sf"/>
</dbReference>
<dbReference type="InterPro" id="IPR001633">
    <property type="entry name" value="EAL_dom"/>
</dbReference>
<protein>
    <submittedName>
        <fullName evidence="6">EAL domain-containing protein</fullName>
    </submittedName>
</protein>
<dbReference type="Proteomes" id="UP001410394">
    <property type="component" value="Unassembled WGS sequence"/>
</dbReference>
<dbReference type="PROSITE" id="PS50887">
    <property type="entry name" value="GGDEF"/>
    <property type="match status" value="1"/>
</dbReference>
<dbReference type="InterPro" id="IPR029787">
    <property type="entry name" value="Nucleotide_cyclase"/>
</dbReference>
<feature type="domain" description="EAL" evidence="4">
    <location>
        <begin position="690"/>
        <end position="944"/>
    </location>
</feature>
<dbReference type="NCBIfam" id="TIGR00254">
    <property type="entry name" value="GGDEF"/>
    <property type="match status" value="1"/>
</dbReference>
<evidence type="ECO:0000259" key="4">
    <source>
        <dbReference type="PROSITE" id="PS50883"/>
    </source>
</evidence>
<sequence length="953" mass="104938">MWRLMLLGSALVMLVSGVLVVAAVLVWNGRALERQFQVAQSALGEILNQRAAETLRLAAELAADQSLSLRLDSIDQAYEHAPEGQTEFQADQHAIVLQLARLGPQLRALLVAYDRDGEALAYFDGRDARFVMGRFTSSLFGGDNRASSAFATSGAAGAVRPVPRSELSLPTQSEFPDWRYVDGQLTQAAVAPVFARPDGIRRQVGYVAVFVADVVTQLDQAARTAGLSTRWMLPPGVAPDAPDGLNAAARQLPAATVPPLGALASGAVAARFETAQFMARVFSLRPQAGADGVRLILLLDKSGMRIRVAMAFIAAMLVPLLASLLVMPVLKRVLRRHVAGPLLDLSAYAKQLLAAPEDQVPAEVQAHADELLQLRVVLDGLVAELAMREHGTELWASVFCCRREAIFVSDLGGLVEYINPAFSEISGLKPDDILGRPASFLKAGLHDEVFYQKMWQALDQDGHWSGEVWDQKADGSTYPQWLWLSAVTDRQGKVTHYAGIFNDLSERKEQEERIQYLAHHDTLTGLPNRSLMIERLRVALLHAEREGHQMAVLFIDLDRFKLINDSLGHSVGDGLLQTVAERLKRAVRASDTVSRLGGDEFIVTLYKIRSTDEARGMAENILGVLAPTARVEGNELAITPSIGVAIYPDHGLDADELIRNADVAMYHAKGQGRNNYQLFSSSMSELAEESLSLEHALRSALDHDEFELFYQPQIEIATRKLVGVEALLRWNSREFGEVAPDRFIRIAEESGLILQMGDWVLREACRQRAEWNLAGIQDFPVAVNVSALQFRQPEFVRRVEESLRLYGVPAAQLELELTESIVMQESSLTANALEKLRQMGVVMSIDDFGTGYSSLGYLKHLPVKKLKVDAAFVRDMESDRADRAIVEAIVSLGRALDLTLVAEGVEQRSTLTSLGKLGCHVAQGYYYCRPLPVGEFLSWYREFAGEAQRLSVA</sequence>
<dbReference type="PROSITE" id="PS50112">
    <property type="entry name" value="PAS"/>
    <property type="match status" value="1"/>
</dbReference>
<dbReference type="Gene3D" id="3.30.70.270">
    <property type="match status" value="1"/>
</dbReference>
<dbReference type="CDD" id="cd01948">
    <property type="entry name" value="EAL"/>
    <property type="match status" value="1"/>
</dbReference>
<dbReference type="InterPro" id="IPR035919">
    <property type="entry name" value="EAL_sf"/>
</dbReference>
<dbReference type="Gene3D" id="3.30.450.20">
    <property type="entry name" value="PAS domain"/>
    <property type="match status" value="1"/>
</dbReference>
<evidence type="ECO:0000313" key="7">
    <source>
        <dbReference type="Proteomes" id="UP001410394"/>
    </source>
</evidence>
<evidence type="ECO:0000259" key="5">
    <source>
        <dbReference type="PROSITE" id="PS50887"/>
    </source>
</evidence>
<dbReference type="CDD" id="cd01949">
    <property type="entry name" value="GGDEF"/>
    <property type="match status" value="1"/>
</dbReference>
<comment type="caution">
    <text evidence="6">The sequence shown here is derived from an EMBL/GenBank/DDBJ whole genome shotgun (WGS) entry which is preliminary data.</text>
</comment>
<dbReference type="SUPFAM" id="SSF55785">
    <property type="entry name" value="PYP-like sensor domain (PAS domain)"/>
    <property type="match status" value="1"/>
</dbReference>
<dbReference type="PANTHER" id="PTHR44757">
    <property type="entry name" value="DIGUANYLATE CYCLASE DGCP"/>
    <property type="match status" value="1"/>
</dbReference>
<evidence type="ECO:0000313" key="6">
    <source>
        <dbReference type="EMBL" id="MEN3067832.1"/>
    </source>
</evidence>
<dbReference type="Pfam" id="PF00990">
    <property type="entry name" value="GGDEF"/>
    <property type="match status" value="1"/>
</dbReference>
<dbReference type="InterPro" id="IPR000014">
    <property type="entry name" value="PAS"/>
</dbReference>
<dbReference type="SMART" id="SM00267">
    <property type="entry name" value="GGDEF"/>
    <property type="match status" value="1"/>
</dbReference>
<dbReference type="InterPro" id="IPR043128">
    <property type="entry name" value="Rev_trsase/Diguanyl_cyclase"/>
</dbReference>
<dbReference type="Pfam" id="PF13426">
    <property type="entry name" value="PAS_9"/>
    <property type="match status" value="1"/>
</dbReference>
<dbReference type="CDD" id="cd00130">
    <property type="entry name" value="PAS"/>
    <property type="match status" value="1"/>
</dbReference>
<dbReference type="InterPro" id="IPR000160">
    <property type="entry name" value="GGDEF_dom"/>
</dbReference>
<dbReference type="Gene3D" id="3.20.20.450">
    <property type="entry name" value="EAL domain"/>
    <property type="match status" value="1"/>
</dbReference>
<feature type="domain" description="PAS" evidence="2">
    <location>
        <begin position="406"/>
        <end position="448"/>
    </location>
</feature>
<feature type="transmembrane region" description="Helical" evidence="1">
    <location>
        <begin position="6"/>
        <end position="27"/>
    </location>
</feature>
<reference evidence="6 7" key="1">
    <citation type="journal article" date="2018" name="Int. J. Syst. Evol. Microbiol.">
        <title>Uliginosibacterium sediminicola sp. nov., isolated from freshwater sediment.</title>
        <authorList>
            <person name="Hwang W.M."/>
            <person name="Kim S.M."/>
            <person name="Kang K."/>
            <person name="Ahn T.Y."/>
        </authorList>
    </citation>
    <scope>NUCLEOTIDE SEQUENCE [LARGE SCALE GENOMIC DNA]</scope>
    <source>
        <strain evidence="6 7">M1-21</strain>
    </source>
</reference>
<gene>
    <name evidence="6" type="ORF">ABDB84_05020</name>
</gene>
<feature type="domain" description="PAC" evidence="3">
    <location>
        <begin position="464"/>
        <end position="516"/>
    </location>
</feature>
<dbReference type="EMBL" id="JBDIVE010000002">
    <property type="protein sequence ID" value="MEN3067832.1"/>
    <property type="molecule type" value="Genomic_DNA"/>
</dbReference>
<dbReference type="PROSITE" id="PS50113">
    <property type="entry name" value="PAC"/>
    <property type="match status" value="1"/>
</dbReference>
<dbReference type="SUPFAM" id="SSF55073">
    <property type="entry name" value="Nucleotide cyclase"/>
    <property type="match status" value="1"/>
</dbReference>
<keyword evidence="7" id="KW-1185">Reference proteome</keyword>
<dbReference type="SMART" id="SM00052">
    <property type="entry name" value="EAL"/>
    <property type="match status" value="1"/>
</dbReference>
<evidence type="ECO:0000256" key="1">
    <source>
        <dbReference type="SAM" id="Phobius"/>
    </source>
</evidence>
<dbReference type="PROSITE" id="PS50883">
    <property type="entry name" value="EAL"/>
    <property type="match status" value="1"/>
</dbReference>
<feature type="transmembrane region" description="Helical" evidence="1">
    <location>
        <begin position="308"/>
        <end position="330"/>
    </location>
</feature>
<dbReference type="SUPFAM" id="SSF141868">
    <property type="entry name" value="EAL domain-like"/>
    <property type="match status" value="1"/>
</dbReference>
<keyword evidence="1" id="KW-0472">Membrane</keyword>
<feature type="domain" description="GGDEF" evidence="5">
    <location>
        <begin position="548"/>
        <end position="681"/>
    </location>
</feature>
<name>A0ABU9YVV5_9RHOO</name>
<dbReference type="SMART" id="SM00091">
    <property type="entry name" value="PAS"/>
    <property type="match status" value="1"/>
</dbReference>
<accession>A0ABU9YVV5</accession>
<organism evidence="6 7">
    <name type="scientific">Uliginosibacterium sediminicola</name>
    <dbReference type="NCBI Taxonomy" id="2024550"/>
    <lineage>
        <taxon>Bacteria</taxon>
        <taxon>Pseudomonadati</taxon>
        <taxon>Pseudomonadota</taxon>
        <taxon>Betaproteobacteria</taxon>
        <taxon>Rhodocyclales</taxon>
        <taxon>Zoogloeaceae</taxon>
        <taxon>Uliginosibacterium</taxon>
    </lineage>
</organism>
<dbReference type="InterPro" id="IPR052155">
    <property type="entry name" value="Biofilm_reg_signaling"/>
</dbReference>
<dbReference type="PANTHER" id="PTHR44757:SF2">
    <property type="entry name" value="BIOFILM ARCHITECTURE MAINTENANCE PROTEIN MBAA"/>
    <property type="match status" value="1"/>
</dbReference>
<keyword evidence="1" id="KW-1133">Transmembrane helix</keyword>